<dbReference type="EMBL" id="BARX01000004">
    <property type="protein sequence ID" value="GAD00826.1"/>
    <property type="molecule type" value="Genomic_DNA"/>
</dbReference>
<keyword evidence="3" id="KW-1185">Reference proteome</keyword>
<accession>R9PRW5</accession>
<evidence type="ECO:0000313" key="2">
    <source>
        <dbReference type="EMBL" id="GAD00826.1"/>
    </source>
</evidence>
<dbReference type="OrthoDB" id="9157515at2"/>
<sequence length="342" mass="37145">MQANANPIEQSKFNQTLLVDPFGQSYFFLPAQANTHDVPAEQVQNSIEKYNIDALLQNHSVSWGQQFDIDRLYQQVSNDYLAHHKSRQDKLSWLSRSIMSGEVSVFKGENFAPLPPTDAEGGIPVAASTAVGNSQRPAERPSKALGLGGYSNEFLEGSSANQAQPNFDINNEAIPIDKQASIDTMTKLAKSEGDSMQHIKARETVARDYLENNGFTKDQIHDALGSPDGTKDGGVDLTQPLEVISFPPPESMSQHVKSHGYPGNWFDPKSNQSPDSLGISGEGRTSKPFTVVKGTGLKSSAKPVKDNWTTPGVDVHCSGGGTQLLVNDEIKNKIIEINPKGI</sequence>
<evidence type="ECO:0000313" key="3">
    <source>
        <dbReference type="Proteomes" id="UP000014461"/>
    </source>
</evidence>
<comment type="caution">
    <text evidence="2">The sequence shown here is derived from an EMBL/GenBank/DDBJ whole genome shotgun (WGS) entry which is preliminary data.</text>
</comment>
<name>R9PRW5_AGAAL</name>
<proteinExistence type="predicted"/>
<evidence type="ECO:0000256" key="1">
    <source>
        <dbReference type="SAM" id="MobiDB-lite"/>
    </source>
</evidence>
<organism evidence="2 3">
    <name type="scientific">Agarivorans albus MKT 106</name>
    <dbReference type="NCBI Taxonomy" id="1331007"/>
    <lineage>
        <taxon>Bacteria</taxon>
        <taxon>Pseudomonadati</taxon>
        <taxon>Pseudomonadota</taxon>
        <taxon>Gammaproteobacteria</taxon>
        <taxon>Alteromonadales</taxon>
        <taxon>Alteromonadaceae</taxon>
        <taxon>Agarivorans</taxon>
    </lineage>
</organism>
<evidence type="ECO:0008006" key="4">
    <source>
        <dbReference type="Google" id="ProtNLM"/>
    </source>
</evidence>
<dbReference type="AlphaFoldDB" id="R9PRW5"/>
<protein>
    <recommendedName>
        <fullName evidence="4">Bacterial toxin 46 domain-containing protein</fullName>
    </recommendedName>
</protein>
<dbReference type="STRING" id="1331007.AALB_0906"/>
<feature type="region of interest" description="Disordered" evidence="1">
    <location>
        <begin position="266"/>
        <end position="288"/>
    </location>
</feature>
<reference evidence="2" key="1">
    <citation type="journal article" date="2013" name="Genome Announc.">
        <title>Draft Genome Sequence of Agarivorans albus Strain MKT 106T, an Agarolytic Marine Bacterium.</title>
        <authorList>
            <person name="Yasuike M."/>
            <person name="Nakamura Y."/>
            <person name="Kai W."/>
            <person name="Fujiwara A."/>
            <person name="Fukui Y."/>
            <person name="Satomi M."/>
            <person name="Sano M."/>
        </authorList>
    </citation>
    <scope>NUCLEOTIDE SEQUENCE [LARGE SCALE GENOMIC DNA]</scope>
</reference>
<dbReference type="RefSeq" id="WP_016400594.1">
    <property type="nucleotide sequence ID" value="NZ_BARX01000004.1"/>
</dbReference>
<gene>
    <name evidence="2" type="ORF">AALB_0906</name>
</gene>
<dbReference type="Proteomes" id="UP000014461">
    <property type="component" value="Unassembled WGS sequence"/>
</dbReference>